<evidence type="ECO:0000313" key="2">
    <source>
        <dbReference type="EMBL" id="USW52794.1"/>
    </source>
</evidence>
<protein>
    <submittedName>
        <fullName evidence="2">Uncharacterized protein</fullName>
    </submittedName>
</protein>
<feature type="region of interest" description="Disordered" evidence="1">
    <location>
        <begin position="502"/>
        <end position="526"/>
    </location>
</feature>
<feature type="compositionally biased region" description="Basic and acidic residues" evidence="1">
    <location>
        <begin position="516"/>
        <end position="526"/>
    </location>
</feature>
<name>A0A9Q9AQT3_9PEZI</name>
<dbReference type="Proteomes" id="UP001056384">
    <property type="component" value="Chromosome 4"/>
</dbReference>
<gene>
    <name evidence="2" type="ORF">Slin15195_G061130</name>
</gene>
<evidence type="ECO:0000313" key="3">
    <source>
        <dbReference type="Proteomes" id="UP001056384"/>
    </source>
</evidence>
<accession>A0A9Q9AQT3</accession>
<evidence type="ECO:0000256" key="1">
    <source>
        <dbReference type="SAM" id="MobiDB-lite"/>
    </source>
</evidence>
<dbReference type="AlphaFoldDB" id="A0A9Q9AQT3"/>
<sequence>MSVVARPRSLCLLCQSRHLRLSRRRISTSPRRVQPATTTTSSIALRPEDDGFLLDSPLKNIAGVYSKNLLRQLKHHGESIPLEALGEVAVREAALSFEALYREKDARVQTLRSLSNPWPEVRQGKSGRYQHAPRLTSPEDIHIPHATFRARVKAAAGQKAVRQVLRGQLLRSSWPADILRVVAVAMQDRQIAASLTHLYEPIMRALYRCRSNVSDPEVLKTLHAIIMRFKYAQLNVEPQLLYMALKFAARSRSKAAMKKFLKLVRETGLGMSSNVYRSVIAKFSIGHRGLGEIRNGRWKRSELREVLLGFEDCSDLPEEQQYHFGSFLVREDWQYLHGWVAVLARCRETEGVWREWELWKETKAFREPRKLIVVDDGHYKKHTYTITNKLRGVCWFIEQMVFAGDIEKAWKIVHETGVPFSRLKQRIKVRMLDHPEFAGEWDETLKAEMLKKYDWDLSKIESALGVRWVDGAQHGEGQHELFMDQEEALEKLAGDRWKWSEENGYPCEESPIVSQSERELHDAEET</sequence>
<reference evidence="2" key="1">
    <citation type="submission" date="2022-06" db="EMBL/GenBank/DDBJ databases">
        <title>Complete genome sequences of two strains of the flax pathogen Septoria linicola.</title>
        <authorList>
            <person name="Lapalu N."/>
            <person name="Simon A."/>
            <person name="Demenou B."/>
            <person name="Paumier D."/>
            <person name="Guillot M.-P."/>
            <person name="Gout L."/>
            <person name="Valade R."/>
        </authorList>
    </citation>
    <scope>NUCLEOTIDE SEQUENCE</scope>
    <source>
        <strain evidence="2">SE15195</strain>
    </source>
</reference>
<proteinExistence type="predicted"/>
<dbReference type="OrthoDB" id="3827811at2759"/>
<keyword evidence="3" id="KW-1185">Reference proteome</keyword>
<organism evidence="2 3">
    <name type="scientific">Septoria linicola</name>
    <dbReference type="NCBI Taxonomy" id="215465"/>
    <lineage>
        <taxon>Eukaryota</taxon>
        <taxon>Fungi</taxon>
        <taxon>Dikarya</taxon>
        <taxon>Ascomycota</taxon>
        <taxon>Pezizomycotina</taxon>
        <taxon>Dothideomycetes</taxon>
        <taxon>Dothideomycetidae</taxon>
        <taxon>Mycosphaerellales</taxon>
        <taxon>Mycosphaerellaceae</taxon>
        <taxon>Septoria</taxon>
    </lineage>
</organism>
<dbReference type="EMBL" id="CP099421">
    <property type="protein sequence ID" value="USW52794.1"/>
    <property type="molecule type" value="Genomic_DNA"/>
</dbReference>